<dbReference type="AlphaFoldDB" id="A0A4Q2ECQ0"/>
<dbReference type="EMBL" id="PPCV01000010">
    <property type="protein sequence ID" value="RXW31320.1"/>
    <property type="molecule type" value="Genomic_DNA"/>
</dbReference>
<protein>
    <recommendedName>
        <fullName evidence="3">VOC family protein</fullName>
    </recommendedName>
</protein>
<proteinExistence type="predicted"/>
<dbReference type="Gene3D" id="3.10.180.10">
    <property type="entry name" value="2,3-Dihydroxybiphenyl 1,2-Dioxygenase, domain 1"/>
    <property type="match status" value="1"/>
</dbReference>
<gene>
    <name evidence="1" type="ORF">C1706_12650</name>
</gene>
<reference evidence="1 2" key="1">
    <citation type="submission" date="2018-01" db="EMBL/GenBank/DDBJ databases">
        <title>Lactibacter flavus gen. nov., sp. nov., a novel bacterium of the family Propionibacteriaceae isolated from raw milk and dairy products.</title>
        <authorList>
            <person name="Wenning M."/>
            <person name="Breitenwieser F."/>
            <person name="Huptas C."/>
            <person name="von Neubeck M."/>
            <person name="Busse H.-J."/>
            <person name="Scherer S."/>
        </authorList>
    </citation>
    <scope>NUCLEOTIDE SEQUENCE [LARGE SCALE GENOMIC DNA]</scope>
    <source>
        <strain evidence="1 2">VG341</strain>
    </source>
</reference>
<evidence type="ECO:0008006" key="3">
    <source>
        <dbReference type="Google" id="ProtNLM"/>
    </source>
</evidence>
<organism evidence="1 2">
    <name type="scientific">Propioniciclava flava</name>
    <dbReference type="NCBI Taxonomy" id="2072026"/>
    <lineage>
        <taxon>Bacteria</taxon>
        <taxon>Bacillati</taxon>
        <taxon>Actinomycetota</taxon>
        <taxon>Actinomycetes</taxon>
        <taxon>Propionibacteriales</taxon>
        <taxon>Propionibacteriaceae</taxon>
        <taxon>Propioniciclava</taxon>
    </lineage>
</organism>
<dbReference type="SUPFAM" id="SSF54593">
    <property type="entry name" value="Glyoxalase/Bleomycin resistance protein/Dihydroxybiphenyl dioxygenase"/>
    <property type="match status" value="1"/>
</dbReference>
<dbReference type="InterPro" id="IPR028973">
    <property type="entry name" value="PhnB-like"/>
</dbReference>
<name>A0A4Q2ECQ0_9ACTN</name>
<dbReference type="InterPro" id="IPR029068">
    <property type="entry name" value="Glyas_Bleomycin-R_OHBP_Dase"/>
</dbReference>
<comment type="caution">
    <text evidence="1">The sequence shown here is derived from an EMBL/GenBank/DDBJ whole genome shotgun (WGS) entry which is preliminary data.</text>
</comment>
<dbReference type="OrthoDB" id="9795306at2"/>
<dbReference type="RefSeq" id="WP_129459595.1">
    <property type="nucleotide sequence ID" value="NZ_PPCV01000010.1"/>
</dbReference>
<evidence type="ECO:0000313" key="1">
    <source>
        <dbReference type="EMBL" id="RXW31320.1"/>
    </source>
</evidence>
<keyword evidence="2" id="KW-1185">Reference proteome</keyword>
<dbReference type="PANTHER" id="PTHR33990">
    <property type="entry name" value="PROTEIN YJDN-RELATED"/>
    <property type="match status" value="1"/>
</dbReference>
<dbReference type="Proteomes" id="UP000290624">
    <property type="component" value="Unassembled WGS sequence"/>
</dbReference>
<accession>A0A4Q2ECQ0</accession>
<evidence type="ECO:0000313" key="2">
    <source>
        <dbReference type="Proteomes" id="UP000290624"/>
    </source>
</evidence>
<sequence>MSISLVPYLNFLSGGTRAAFEHYRSIFGGEVNYLTFGDTGVPDMPADGIMHARLVSDSFTLMASDAQPGAEDTWGGTRVYLAFMAEGAEDADTVVGWFAALAVGGSVGVPLAMQGWGSFYGDVKDAFGIEWMVNLTAPEGWAPSLL</sequence>
<dbReference type="PANTHER" id="PTHR33990:SF1">
    <property type="entry name" value="PROTEIN YJDN"/>
    <property type="match status" value="1"/>
</dbReference>
<dbReference type="CDD" id="cd06588">
    <property type="entry name" value="PhnB_like"/>
    <property type="match status" value="1"/>
</dbReference>